<name>A0AAE6IJE4_LEUCA</name>
<evidence type="ECO:0000256" key="2">
    <source>
        <dbReference type="SAM" id="Phobius"/>
    </source>
</evidence>
<dbReference type="PANTHER" id="PTHR46558:SF4">
    <property type="entry name" value="DNA-BIDING PHAGE PROTEIN"/>
    <property type="match status" value="1"/>
</dbReference>
<keyword evidence="1" id="KW-0238">DNA-binding</keyword>
<evidence type="ECO:0000313" key="4">
    <source>
        <dbReference type="EMBL" id="QEA33415.1"/>
    </source>
</evidence>
<dbReference type="GeneID" id="61186963"/>
<dbReference type="EMBL" id="CP042374">
    <property type="protein sequence ID" value="QEA33415.1"/>
    <property type="molecule type" value="Genomic_DNA"/>
</dbReference>
<proteinExistence type="predicted"/>
<dbReference type="GO" id="GO:0003677">
    <property type="term" value="F:DNA binding"/>
    <property type="evidence" value="ECO:0007669"/>
    <property type="project" value="UniProtKB-KW"/>
</dbReference>
<dbReference type="RefSeq" id="WP_014973642.1">
    <property type="nucleotide sequence ID" value="NZ_BPKR01000015.1"/>
</dbReference>
<accession>A0AAE6IJE4</accession>
<dbReference type="Pfam" id="PF01381">
    <property type="entry name" value="HTH_3"/>
    <property type="match status" value="1"/>
</dbReference>
<dbReference type="PANTHER" id="PTHR46558">
    <property type="entry name" value="TRACRIPTIONAL REGULATORY PROTEIN-RELATED-RELATED"/>
    <property type="match status" value="1"/>
</dbReference>
<feature type="transmembrane region" description="Helical" evidence="2">
    <location>
        <begin position="182"/>
        <end position="200"/>
    </location>
</feature>
<evidence type="ECO:0000259" key="3">
    <source>
        <dbReference type="PROSITE" id="PS50943"/>
    </source>
</evidence>
<protein>
    <submittedName>
        <fullName evidence="4">Helix-turn-helix transcriptional regulator</fullName>
    </submittedName>
</protein>
<dbReference type="InterPro" id="IPR010982">
    <property type="entry name" value="Lambda_DNA-bd_dom_sf"/>
</dbReference>
<feature type="domain" description="HTH cro/C1-type" evidence="3">
    <location>
        <begin position="7"/>
        <end position="61"/>
    </location>
</feature>
<evidence type="ECO:0000256" key="1">
    <source>
        <dbReference type="ARBA" id="ARBA00023125"/>
    </source>
</evidence>
<dbReference type="PROSITE" id="PS50943">
    <property type="entry name" value="HTH_CROC1"/>
    <property type="match status" value="1"/>
</dbReference>
<keyword evidence="2" id="KW-0812">Transmembrane</keyword>
<dbReference type="InterPro" id="IPR001387">
    <property type="entry name" value="Cro/C1-type_HTH"/>
</dbReference>
<keyword evidence="2" id="KW-1133">Transmembrane helix</keyword>
<dbReference type="SMART" id="SM00530">
    <property type="entry name" value="HTH_XRE"/>
    <property type="match status" value="1"/>
</dbReference>
<feature type="transmembrane region" description="Helical" evidence="2">
    <location>
        <begin position="156"/>
        <end position="176"/>
    </location>
</feature>
<feature type="transmembrane region" description="Helical" evidence="2">
    <location>
        <begin position="109"/>
        <end position="128"/>
    </location>
</feature>
<dbReference type="SUPFAM" id="SSF47413">
    <property type="entry name" value="lambda repressor-like DNA-binding domains"/>
    <property type="match status" value="1"/>
</dbReference>
<gene>
    <name evidence="4" type="ORF">FGL89_04335</name>
</gene>
<dbReference type="AlphaFoldDB" id="A0AAE6IJE4"/>
<organism evidence="4 5">
    <name type="scientific">Leuconostoc carnosum</name>
    <dbReference type="NCBI Taxonomy" id="1252"/>
    <lineage>
        <taxon>Bacteria</taxon>
        <taxon>Bacillati</taxon>
        <taxon>Bacillota</taxon>
        <taxon>Bacilli</taxon>
        <taxon>Lactobacillales</taxon>
        <taxon>Lactobacillaceae</taxon>
        <taxon>Leuconostoc</taxon>
    </lineage>
</organism>
<sequence>MTFGDHLKSVRLEKHLTQDQVAKDFFITRQTISSWENEKTYPDITNLIKLSEYYHISLDTLLKEDDGLRKYLEKKDVSQSLSPVRISLLGIDVILSLILLSSLLNWIQINSIVMSLICIITVLTIVALNEITKFDETYHLNLQQTWQKYLSGDYGLLYASILPAIFILLGIMIIWAQNSLTGIYPIGIGVFIFVLLIIRLKKK</sequence>
<dbReference type="OMA" id="TWQKYLS"/>
<evidence type="ECO:0000313" key="5">
    <source>
        <dbReference type="Proteomes" id="UP000321332"/>
    </source>
</evidence>
<dbReference type="Proteomes" id="UP000321332">
    <property type="component" value="Chromosome"/>
</dbReference>
<reference evidence="4 5" key="1">
    <citation type="submission" date="2019-06" db="EMBL/GenBank/DDBJ databases">
        <title>Genome analyses of bacteria isolated from kimchi.</title>
        <authorList>
            <person name="Lee S."/>
            <person name="Ahn S."/>
            <person name="Roh S."/>
        </authorList>
    </citation>
    <scope>NUCLEOTIDE SEQUENCE [LARGE SCALE GENOMIC DNA]</scope>
    <source>
        <strain evidence="4 5">CBA3620</strain>
    </source>
</reference>
<dbReference type="CDD" id="cd00093">
    <property type="entry name" value="HTH_XRE"/>
    <property type="match status" value="1"/>
</dbReference>
<dbReference type="Gene3D" id="1.10.260.40">
    <property type="entry name" value="lambda repressor-like DNA-binding domains"/>
    <property type="match status" value="1"/>
</dbReference>
<keyword evidence="2" id="KW-0472">Membrane</keyword>